<organism evidence="2">
    <name type="scientific">uncultured Thermomicrobiales bacterium</name>
    <dbReference type="NCBI Taxonomy" id="1645740"/>
    <lineage>
        <taxon>Bacteria</taxon>
        <taxon>Pseudomonadati</taxon>
        <taxon>Thermomicrobiota</taxon>
        <taxon>Thermomicrobia</taxon>
        <taxon>Thermomicrobiales</taxon>
        <taxon>environmental samples</taxon>
    </lineage>
</organism>
<proteinExistence type="predicted"/>
<name>A0A6J4UUN7_9BACT</name>
<reference evidence="2" key="1">
    <citation type="submission" date="2020-02" db="EMBL/GenBank/DDBJ databases">
        <authorList>
            <person name="Meier V. D."/>
        </authorList>
    </citation>
    <scope>NUCLEOTIDE SEQUENCE</scope>
    <source>
        <strain evidence="2">AVDCRST_MAG19</strain>
    </source>
</reference>
<feature type="region of interest" description="Disordered" evidence="1">
    <location>
        <begin position="1"/>
        <end position="20"/>
    </location>
</feature>
<accession>A0A6J4UUN7</accession>
<protein>
    <submittedName>
        <fullName evidence="2">Uncharacterized protein</fullName>
    </submittedName>
</protein>
<evidence type="ECO:0000313" key="2">
    <source>
        <dbReference type="EMBL" id="CAA9559549.1"/>
    </source>
</evidence>
<dbReference type="AlphaFoldDB" id="A0A6J4UUN7"/>
<feature type="region of interest" description="Disordered" evidence="1">
    <location>
        <begin position="34"/>
        <end position="67"/>
    </location>
</feature>
<sequence>MKHTGAKVLDGGKRRRRTVDRDWLDGMPSTMARWFRSRPQGASDRRLYLREAGSGDGEQVGPRGEGR</sequence>
<dbReference type="EMBL" id="CADCWL010000069">
    <property type="protein sequence ID" value="CAA9559549.1"/>
    <property type="molecule type" value="Genomic_DNA"/>
</dbReference>
<gene>
    <name evidence="2" type="ORF">AVDCRST_MAG19-1697</name>
</gene>
<evidence type="ECO:0000256" key="1">
    <source>
        <dbReference type="SAM" id="MobiDB-lite"/>
    </source>
</evidence>